<sequence length="217" mass="23524">MDNRTLREIFNDGIFSDNTVFKLAISLCPTIAVTNSLKNGFFLGGAVLMVQVLVNATVSLLRHFIHPRIRIPIFMLVISGWVSMVDMLMAAYVRDVYAEIGLFIQIIVAYASILAHAESFASKNKVGPSVVDGFGMGLGYLIALIIISFVRELLGLLGNAFVRDFLALALLAGSVPVALVAALRLDAVSLEDVFRHLDSVGKDARDLRVETGATRLG</sequence>
<evidence type="ECO:0000256" key="1">
    <source>
        <dbReference type="ARBA" id="ARBA00004127"/>
    </source>
</evidence>
<name>A0A0F9DD85_9ZZZZ</name>
<dbReference type="PANTHER" id="PTHR30586:SF0">
    <property type="entry name" value="ION-TRANSLOCATING OXIDOREDUCTASE COMPLEX SUBUNIT E"/>
    <property type="match status" value="1"/>
</dbReference>
<evidence type="ECO:0000256" key="6">
    <source>
        <dbReference type="ARBA" id="ARBA00023136"/>
    </source>
</evidence>
<dbReference type="PANTHER" id="PTHR30586">
    <property type="entry name" value="ELECTRON TRANSPORT COMPLEX PROTEIN RNFE"/>
    <property type="match status" value="1"/>
</dbReference>
<feature type="transmembrane region" description="Helical" evidence="7">
    <location>
        <begin position="165"/>
        <end position="185"/>
    </location>
</feature>
<feature type="transmembrane region" description="Helical" evidence="7">
    <location>
        <begin position="73"/>
        <end position="94"/>
    </location>
</feature>
<proteinExistence type="predicted"/>
<keyword evidence="3 7" id="KW-0812">Transmembrane</keyword>
<dbReference type="GO" id="GO:0005886">
    <property type="term" value="C:plasma membrane"/>
    <property type="evidence" value="ECO:0007669"/>
    <property type="project" value="TreeGrafter"/>
</dbReference>
<keyword evidence="2" id="KW-0813">Transport</keyword>
<keyword evidence="6 7" id="KW-0472">Membrane</keyword>
<gene>
    <name evidence="8" type="ORF">LCGC14_2560710</name>
</gene>
<evidence type="ECO:0000313" key="8">
    <source>
        <dbReference type="EMBL" id="KKL09953.1"/>
    </source>
</evidence>
<accession>A0A0F9DD85</accession>
<feature type="transmembrane region" description="Helical" evidence="7">
    <location>
        <begin position="41"/>
        <end position="61"/>
    </location>
</feature>
<organism evidence="8">
    <name type="scientific">marine sediment metagenome</name>
    <dbReference type="NCBI Taxonomy" id="412755"/>
    <lineage>
        <taxon>unclassified sequences</taxon>
        <taxon>metagenomes</taxon>
        <taxon>ecological metagenomes</taxon>
    </lineage>
</organism>
<evidence type="ECO:0000256" key="7">
    <source>
        <dbReference type="SAM" id="Phobius"/>
    </source>
</evidence>
<dbReference type="AlphaFoldDB" id="A0A0F9DD85"/>
<evidence type="ECO:0008006" key="9">
    <source>
        <dbReference type="Google" id="ProtNLM"/>
    </source>
</evidence>
<feature type="transmembrane region" description="Helical" evidence="7">
    <location>
        <begin position="129"/>
        <end position="150"/>
    </location>
</feature>
<dbReference type="EMBL" id="LAZR01042261">
    <property type="protein sequence ID" value="KKL09953.1"/>
    <property type="molecule type" value="Genomic_DNA"/>
</dbReference>
<keyword evidence="4" id="KW-1278">Translocase</keyword>
<comment type="subcellular location">
    <subcellularLocation>
        <location evidence="1">Endomembrane system</location>
        <topology evidence="1">Multi-pass membrane protein</topology>
    </subcellularLocation>
</comment>
<protein>
    <recommendedName>
        <fullName evidence="9">Electron transport complex subunit RsxE</fullName>
    </recommendedName>
</protein>
<evidence type="ECO:0000256" key="4">
    <source>
        <dbReference type="ARBA" id="ARBA00022967"/>
    </source>
</evidence>
<dbReference type="InterPro" id="IPR003667">
    <property type="entry name" value="NqrDE/RnfAE"/>
</dbReference>
<dbReference type="GO" id="GO:0012505">
    <property type="term" value="C:endomembrane system"/>
    <property type="evidence" value="ECO:0007669"/>
    <property type="project" value="UniProtKB-SubCell"/>
</dbReference>
<comment type="caution">
    <text evidence="8">The sequence shown here is derived from an EMBL/GenBank/DDBJ whole genome shotgun (WGS) entry which is preliminary data.</text>
</comment>
<feature type="transmembrane region" description="Helical" evidence="7">
    <location>
        <begin position="100"/>
        <end position="117"/>
    </location>
</feature>
<keyword evidence="5 7" id="KW-1133">Transmembrane helix</keyword>
<evidence type="ECO:0000256" key="3">
    <source>
        <dbReference type="ARBA" id="ARBA00022692"/>
    </source>
</evidence>
<evidence type="ECO:0000256" key="5">
    <source>
        <dbReference type="ARBA" id="ARBA00022989"/>
    </source>
</evidence>
<reference evidence="8" key="1">
    <citation type="journal article" date="2015" name="Nature">
        <title>Complex archaea that bridge the gap between prokaryotes and eukaryotes.</title>
        <authorList>
            <person name="Spang A."/>
            <person name="Saw J.H."/>
            <person name="Jorgensen S.L."/>
            <person name="Zaremba-Niedzwiedzka K."/>
            <person name="Martijn J."/>
            <person name="Lind A.E."/>
            <person name="van Eijk R."/>
            <person name="Schleper C."/>
            <person name="Guy L."/>
            <person name="Ettema T.J."/>
        </authorList>
    </citation>
    <scope>NUCLEOTIDE SEQUENCE</scope>
</reference>
<evidence type="ECO:0000256" key="2">
    <source>
        <dbReference type="ARBA" id="ARBA00022448"/>
    </source>
</evidence>
<dbReference type="Pfam" id="PF02508">
    <property type="entry name" value="Rnf-Nqr"/>
    <property type="match status" value="1"/>
</dbReference>